<evidence type="ECO:0000313" key="3">
    <source>
        <dbReference type="EMBL" id="GEX66679.1"/>
    </source>
</evidence>
<proteinExistence type="predicted"/>
<dbReference type="PANTHER" id="PTHR11439:SF483">
    <property type="entry name" value="PEPTIDE SYNTHASE GLIP-LIKE, PUTATIVE (AFU_ORTHOLOGUE AFUA_3G12920)-RELATED"/>
    <property type="match status" value="1"/>
</dbReference>
<dbReference type="PANTHER" id="PTHR11439">
    <property type="entry name" value="GAG-POL-RELATED RETROTRANSPOSON"/>
    <property type="match status" value="1"/>
</dbReference>
<dbReference type="EMBL" id="BKCJ010122295">
    <property type="protein sequence ID" value="GEX66679.1"/>
    <property type="molecule type" value="Genomic_DNA"/>
</dbReference>
<dbReference type="InterPro" id="IPR057670">
    <property type="entry name" value="SH3_retrovirus"/>
</dbReference>
<name>A0A699HFC6_TANCI</name>
<comment type="caution">
    <text evidence="3">The sequence shown here is derived from an EMBL/GenBank/DDBJ whole genome shotgun (WGS) entry which is preliminary data.</text>
</comment>
<feature type="region of interest" description="Disordered" evidence="1">
    <location>
        <begin position="1"/>
        <end position="34"/>
    </location>
</feature>
<feature type="domain" description="Retroviral polymerase SH3-like" evidence="2">
    <location>
        <begin position="158"/>
        <end position="211"/>
    </location>
</feature>
<evidence type="ECO:0000256" key="1">
    <source>
        <dbReference type="SAM" id="MobiDB-lite"/>
    </source>
</evidence>
<sequence length="386" mass="44190">MVKGKKEQSRSLALKVKKEVSDEDSSSSDSEDEEYAMAIKEFKKFFKRRGRFVRQSRGDRKTFQRSRNDGYGKSERKYFRCGDLNHLLRECSKPPKNNDQRAFIGRAWRDIGEDEVEKTKDETCLVAQAPDEICLGINLEPDEWIKDSGCSKHMTVIKNYLTKFDPKSYEGVFLGYSQNSKAYIILNKQTRKVKESLNVTFDETPPPPKTSPLEDDELIEEEAIEGSDIETIVYADLDHAGDYVDRKSTSVVCTFMGCCLTSWFSKKQIALAISTTEAEYVSAKKACQQALWMKQALVDYGVRLDDIPIMCDNKGAIELSKNLVQHSRTKHIEIRHHFLRDNIQKGNVSIENVSSEDNIAYILTKPLKREPFNYLRLGLGMMGQID</sequence>
<accession>A0A699HFC6</accession>
<reference evidence="3" key="1">
    <citation type="journal article" date="2019" name="Sci. Rep.">
        <title>Draft genome of Tanacetum cinerariifolium, the natural source of mosquito coil.</title>
        <authorList>
            <person name="Yamashiro T."/>
            <person name="Shiraishi A."/>
            <person name="Satake H."/>
            <person name="Nakayama K."/>
        </authorList>
    </citation>
    <scope>NUCLEOTIDE SEQUENCE</scope>
</reference>
<dbReference type="CDD" id="cd09272">
    <property type="entry name" value="RNase_HI_RT_Ty1"/>
    <property type="match status" value="1"/>
</dbReference>
<organism evidence="3">
    <name type="scientific">Tanacetum cinerariifolium</name>
    <name type="common">Dalmatian daisy</name>
    <name type="synonym">Chrysanthemum cinerariifolium</name>
    <dbReference type="NCBI Taxonomy" id="118510"/>
    <lineage>
        <taxon>Eukaryota</taxon>
        <taxon>Viridiplantae</taxon>
        <taxon>Streptophyta</taxon>
        <taxon>Embryophyta</taxon>
        <taxon>Tracheophyta</taxon>
        <taxon>Spermatophyta</taxon>
        <taxon>Magnoliopsida</taxon>
        <taxon>eudicotyledons</taxon>
        <taxon>Gunneridae</taxon>
        <taxon>Pentapetalae</taxon>
        <taxon>asterids</taxon>
        <taxon>campanulids</taxon>
        <taxon>Asterales</taxon>
        <taxon>Asteraceae</taxon>
        <taxon>Asteroideae</taxon>
        <taxon>Anthemideae</taxon>
        <taxon>Anthemidinae</taxon>
        <taxon>Tanacetum</taxon>
    </lineage>
</organism>
<feature type="compositionally biased region" description="Acidic residues" evidence="1">
    <location>
        <begin position="21"/>
        <end position="34"/>
    </location>
</feature>
<gene>
    <name evidence="3" type="ORF">Tci_338654</name>
</gene>
<evidence type="ECO:0000259" key="2">
    <source>
        <dbReference type="Pfam" id="PF25597"/>
    </source>
</evidence>
<dbReference type="AlphaFoldDB" id="A0A699HFC6"/>
<dbReference type="Pfam" id="PF25597">
    <property type="entry name" value="SH3_retrovirus"/>
    <property type="match status" value="1"/>
</dbReference>
<protein>
    <submittedName>
        <fullName evidence="3">Copia protein</fullName>
    </submittedName>
</protein>